<dbReference type="PANTHER" id="PTHR21496:SF23">
    <property type="entry name" value="3-PHENYLPROPIONATE_CINNAMIC ACID DIOXYGENASE FERREDOXIN SUBUNIT"/>
    <property type="match status" value="1"/>
</dbReference>
<evidence type="ECO:0000256" key="3">
    <source>
        <dbReference type="ARBA" id="ARBA00023004"/>
    </source>
</evidence>
<sequence length="105" mass="11036">MTAATTVNLGPVDQIPLAEGRAFAVDGRQIAVFRLRDGTVRALDAVCPHRGGPLADGQLDAEVVLCPLHMNAYRLADGCSTTGQPPVAAYQVTVDDHGDLRVQIG</sequence>
<dbReference type="GO" id="GO:0004497">
    <property type="term" value="F:monooxygenase activity"/>
    <property type="evidence" value="ECO:0007669"/>
    <property type="project" value="UniProtKB-ARBA"/>
</dbReference>
<reference evidence="6" key="2">
    <citation type="submission" date="2020-09" db="EMBL/GenBank/DDBJ databases">
        <authorList>
            <person name="Sun Q."/>
            <person name="Zhou Y."/>
        </authorList>
    </citation>
    <scope>NUCLEOTIDE SEQUENCE</scope>
    <source>
        <strain evidence="6">CGMCC 4.7308</strain>
    </source>
</reference>
<organism evidence="6 7">
    <name type="scientific">Nakamurella endophytica</name>
    <dbReference type="NCBI Taxonomy" id="1748367"/>
    <lineage>
        <taxon>Bacteria</taxon>
        <taxon>Bacillati</taxon>
        <taxon>Actinomycetota</taxon>
        <taxon>Actinomycetes</taxon>
        <taxon>Nakamurellales</taxon>
        <taxon>Nakamurellaceae</taxon>
        <taxon>Nakamurella</taxon>
    </lineage>
</organism>
<dbReference type="Pfam" id="PF00355">
    <property type="entry name" value="Rieske"/>
    <property type="match status" value="1"/>
</dbReference>
<feature type="domain" description="Rieske" evidence="5">
    <location>
        <begin position="9"/>
        <end position="101"/>
    </location>
</feature>
<dbReference type="Gene3D" id="2.102.10.10">
    <property type="entry name" value="Rieske [2Fe-2S] iron-sulphur domain"/>
    <property type="match status" value="1"/>
</dbReference>
<dbReference type="GO" id="GO:0046872">
    <property type="term" value="F:metal ion binding"/>
    <property type="evidence" value="ECO:0007669"/>
    <property type="project" value="UniProtKB-KW"/>
</dbReference>
<dbReference type="GO" id="GO:0016705">
    <property type="term" value="F:oxidoreductase activity, acting on paired donors, with incorporation or reduction of molecular oxygen"/>
    <property type="evidence" value="ECO:0007669"/>
    <property type="project" value="UniProtKB-ARBA"/>
</dbReference>
<evidence type="ECO:0000313" key="6">
    <source>
        <dbReference type="EMBL" id="GGL90104.1"/>
    </source>
</evidence>
<keyword evidence="1" id="KW-0001">2Fe-2S</keyword>
<dbReference type="AlphaFoldDB" id="A0A917SMM9"/>
<dbReference type="RefSeq" id="WP_188940051.1">
    <property type="nucleotide sequence ID" value="NZ_BMNA01000001.1"/>
</dbReference>
<gene>
    <name evidence="6" type="ORF">GCM10011594_07230</name>
</gene>
<keyword evidence="2" id="KW-0479">Metal-binding</keyword>
<dbReference type="GO" id="GO:0051537">
    <property type="term" value="F:2 iron, 2 sulfur cluster binding"/>
    <property type="evidence" value="ECO:0007669"/>
    <property type="project" value="UniProtKB-KW"/>
</dbReference>
<comment type="caution">
    <text evidence="6">The sequence shown here is derived from an EMBL/GenBank/DDBJ whole genome shotgun (WGS) entry which is preliminary data.</text>
</comment>
<dbReference type="InterPro" id="IPR017941">
    <property type="entry name" value="Rieske_2Fe-2S"/>
</dbReference>
<dbReference type="SUPFAM" id="SSF50022">
    <property type="entry name" value="ISP domain"/>
    <property type="match status" value="1"/>
</dbReference>
<keyword evidence="7" id="KW-1185">Reference proteome</keyword>
<evidence type="ECO:0000256" key="1">
    <source>
        <dbReference type="ARBA" id="ARBA00022714"/>
    </source>
</evidence>
<dbReference type="PROSITE" id="PS51296">
    <property type="entry name" value="RIESKE"/>
    <property type="match status" value="1"/>
</dbReference>
<dbReference type="Proteomes" id="UP000655208">
    <property type="component" value="Unassembled WGS sequence"/>
</dbReference>
<accession>A0A917SMM9</accession>
<reference evidence="6" key="1">
    <citation type="journal article" date="2014" name="Int. J. Syst. Evol. Microbiol.">
        <title>Complete genome sequence of Corynebacterium casei LMG S-19264T (=DSM 44701T), isolated from a smear-ripened cheese.</title>
        <authorList>
            <consortium name="US DOE Joint Genome Institute (JGI-PGF)"/>
            <person name="Walter F."/>
            <person name="Albersmeier A."/>
            <person name="Kalinowski J."/>
            <person name="Ruckert C."/>
        </authorList>
    </citation>
    <scope>NUCLEOTIDE SEQUENCE</scope>
    <source>
        <strain evidence="6">CGMCC 4.7308</strain>
    </source>
</reference>
<evidence type="ECO:0000259" key="5">
    <source>
        <dbReference type="PROSITE" id="PS51296"/>
    </source>
</evidence>
<keyword evidence="4" id="KW-0411">Iron-sulfur</keyword>
<evidence type="ECO:0000313" key="7">
    <source>
        <dbReference type="Proteomes" id="UP000655208"/>
    </source>
</evidence>
<protein>
    <recommendedName>
        <fullName evidence="5">Rieske domain-containing protein</fullName>
    </recommendedName>
</protein>
<dbReference type="InterPro" id="IPR036922">
    <property type="entry name" value="Rieske_2Fe-2S_sf"/>
</dbReference>
<dbReference type="EMBL" id="BMNA01000001">
    <property type="protein sequence ID" value="GGL90104.1"/>
    <property type="molecule type" value="Genomic_DNA"/>
</dbReference>
<evidence type="ECO:0000256" key="2">
    <source>
        <dbReference type="ARBA" id="ARBA00022723"/>
    </source>
</evidence>
<proteinExistence type="predicted"/>
<keyword evidence="3" id="KW-0408">Iron</keyword>
<evidence type="ECO:0000256" key="4">
    <source>
        <dbReference type="ARBA" id="ARBA00023014"/>
    </source>
</evidence>
<dbReference type="PANTHER" id="PTHR21496">
    <property type="entry name" value="FERREDOXIN-RELATED"/>
    <property type="match status" value="1"/>
</dbReference>
<name>A0A917SMM9_9ACTN</name>